<protein>
    <recommendedName>
        <fullName evidence="4">Lipoprotein</fullName>
    </recommendedName>
</protein>
<gene>
    <name evidence="2" type="ORF">WH52_03070</name>
</gene>
<evidence type="ECO:0000313" key="3">
    <source>
        <dbReference type="Proteomes" id="UP000194221"/>
    </source>
</evidence>
<dbReference type="RefSeq" id="WP_086029474.1">
    <property type="nucleotide sequence ID" value="NZ_LAPZ01000002.1"/>
</dbReference>
<reference evidence="2 3" key="1">
    <citation type="submission" date="2015-03" db="EMBL/GenBank/DDBJ databases">
        <title>Genome sequence of Tenacibaculum sp. S2-2, isolated from intestinal microbiota of sea cucumber, Apostichopus japonicas.</title>
        <authorList>
            <person name="Shao Z."/>
            <person name="Wang L."/>
            <person name="Li X."/>
        </authorList>
    </citation>
    <scope>NUCLEOTIDE SEQUENCE [LARGE SCALE GENOMIC DNA]</scope>
    <source>
        <strain evidence="2 3">S2-2</strain>
    </source>
</reference>
<accession>A0A1Y2PDW0</accession>
<keyword evidence="3" id="KW-1185">Reference proteome</keyword>
<evidence type="ECO:0000313" key="2">
    <source>
        <dbReference type="EMBL" id="OSY88673.1"/>
    </source>
</evidence>
<keyword evidence="1" id="KW-0732">Signal</keyword>
<dbReference type="STRING" id="1635173.WH52_03070"/>
<sequence>MILQNIKKAFQLLALATVLVLASCSNNEDGINLDTLSEISNEEAERIVLADDMSEEVGEVLEDDALDYDLAGKGTTVSSSVAPCVDRSKETTANGVIVTLDFGDGCTTRRGRTMTGKVIIEYTRTAEGYSKSVSFEDFSIDENKIEGSMSAERVKENANGNPESTATIDLTITLTTGEELTRKGTRVKEKIEGADTRERGDDVYSISGNWESTNKEGVVRKATITTNLIRKFACKYIVSGVVELSKGDATYTLDFGDGSCDNKATLTDSEGNTKEISLRKR</sequence>
<dbReference type="Proteomes" id="UP000194221">
    <property type="component" value="Unassembled WGS sequence"/>
</dbReference>
<dbReference type="PROSITE" id="PS51257">
    <property type="entry name" value="PROKAR_LIPOPROTEIN"/>
    <property type="match status" value="1"/>
</dbReference>
<name>A0A1Y2PDW0_9FLAO</name>
<evidence type="ECO:0000256" key="1">
    <source>
        <dbReference type="SAM" id="SignalP"/>
    </source>
</evidence>
<feature type="signal peptide" evidence="1">
    <location>
        <begin position="1"/>
        <end position="27"/>
    </location>
</feature>
<dbReference type="AlphaFoldDB" id="A0A1Y2PDW0"/>
<feature type="chain" id="PRO_5013050768" description="Lipoprotein" evidence="1">
    <location>
        <begin position="28"/>
        <end position="281"/>
    </location>
</feature>
<proteinExistence type="predicted"/>
<dbReference type="InParanoid" id="A0A1Y2PDW0"/>
<comment type="caution">
    <text evidence="2">The sequence shown here is derived from an EMBL/GenBank/DDBJ whole genome shotgun (WGS) entry which is preliminary data.</text>
</comment>
<evidence type="ECO:0008006" key="4">
    <source>
        <dbReference type="Google" id="ProtNLM"/>
    </source>
</evidence>
<dbReference type="OrthoDB" id="1114031at2"/>
<dbReference type="EMBL" id="LAPZ01000002">
    <property type="protein sequence ID" value="OSY88673.1"/>
    <property type="molecule type" value="Genomic_DNA"/>
</dbReference>
<organism evidence="2 3">
    <name type="scientific">Tenacibaculum holothuriorum</name>
    <dbReference type="NCBI Taxonomy" id="1635173"/>
    <lineage>
        <taxon>Bacteria</taxon>
        <taxon>Pseudomonadati</taxon>
        <taxon>Bacteroidota</taxon>
        <taxon>Flavobacteriia</taxon>
        <taxon>Flavobacteriales</taxon>
        <taxon>Flavobacteriaceae</taxon>
        <taxon>Tenacibaculum</taxon>
    </lineage>
</organism>